<reference evidence="5" key="1">
    <citation type="journal article" date="2020" name="bioRxiv">
        <title>Chromosome-level reference genome of the European wasp spider Argiope bruennichi: a resource for studies on range expansion and evolutionary adaptation.</title>
        <authorList>
            <person name="Sheffer M.M."/>
            <person name="Hoppe A."/>
            <person name="Krehenwinkel H."/>
            <person name="Uhl G."/>
            <person name="Kuss A.W."/>
            <person name="Jensen L."/>
            <person name="Jensen C."/>
            <person name="Gillespie R.G."/>
            <person name="Hoff K.J."/>
            <person name="Prost S."/>
        </authorList>
    </citation>
    <scope>NUCLEOTIDE SEQUENCE</scope>
</reference>
<protein>
    <submittedName>
        <fullName evidence="5">Putative methyltransferase-like protein</fullName>
    </submittedName>
</protein>
<dbReference type="InterPro" id="IPR013216">
    <property type="entry name" value="Methyltransf_11"/>
</dbReference>
<dbReference type="Pfam" id="PF08241">
    <property type="entry name" value="Methyltransf_11"/>
    <property type="match status" value="1"/>
</dbReference>
<evidence type="ECO:0000313" key="5">
    <source>
        <dbReference type="EMBL" id="KAF8789745.1"/>
    </source>
</evidence>
<dbReference type="Proteomes" id="UP000807504">
    <property type="component" value="Unassembled WGS sequence"/>
</dbReference>
<accession>A0A8T0FH80</accession>
<dbReference type="Gene3D" id="3.40.50.150">
    <property type="entry name" value="Vaccinia Virus protein VP39"/>
    <property type="match status" value="1"/>
</dbReference>
<evidence type="ECO:0000256" key="3">
    <source>
        <dbReference type="ARBA" id="ARBA00022679"/>
    </source>
</evidence>
<comment type="caution">
    <text evidence="5">The sequence shown here is derived from an EMBL/GenBank/DDBJ whole genome shotgun (WGS) entry which is preliminary data.</text>
</comment>
<dbReference type="CDD" id="cd02440">
    <property type="entry name" value="AdoMet_MTases"/>
    <property type="match status" value="1"/>
</dbReference>
<sequence length="687" mass="77388">MPSTKTGWKPVSGDFYTMWQFPQCIDALDKKGIKISPPPNSGSLYCNYKGDFSIVLMALVDANLKFLFEDAETNGRNIDGIDIELIQNKEFQRCDWRHRASEAFVPLSKRRSNPGQMAQNIIGKGKIAARSFCAVINLPPPPAKLECFNNSLSTALEKVCSKSMMKAVEGAVSLNDNVRDISVTLDDAIIFFMIIASFFELLLQKIACPYTFETRFSKVPYVIVADYAFPLSFMKPYPGRGLNEERRFSIIIIGKGTTAARSFCAVMNLPPPPAKFESFNNSLSTALERYTTVLPDRTYQQLESLTLSRRLSPVRASKKRTHFPADTPACKSVFSFTPGRHPLVPVSWNVLKTKFCQKMALYVHMVSDTCRFDLLLKMRVSCVFNIASCIANYYKKNLPHKNYQTRYSIQTAMISSQQYERLDQAKAYSKFRPEPPQELLDIIVSYLSEEVPMPFGTAVDVGCGTGQSTVVLAPYFRSVIGCDVSKSQIREAILTRKIGNIDYRVAPAECLPVSDKSVHLLTAATCFHWLDTKAFFKEAGRVLAPGGVLAIYSSPVIYPIIGDDTMDNQLEFLTNKFLYDDLKPYRSSKVQQVFEQYNNIEFPFDNVVRIQNIGQTYIGTAADAAGYIKSMSTFQNLRAVNSLKADQLLQDYEDSIMDILKANTSPELTPLLYKKDYFLIICRNDEI</sequence>
<gene>
    <name evidence="5" type="ORF">HNY73_007662</name>
</gene>
<dbReference type="GO" id="GO:0008757">
    <property type="term" value="F:S-adenosylmethionine-dependent methyltransferase activity"/>
    <property type="evidence" value="ECO:0007669"/>
    <property type="project" value="InterPro"/>
</dbReference>
<keyword evidence="6" id="KW-1185">Reference proteome</keyword>
<dbReference type="InterPro" id="IPR051052">
    <property type="entry name" value="Diverse_substrate_MTase"/>
</dbReference>
<dbReference type="SUPFAM" id="SSF53335">
    <property type="entry name" value="S-adenosyl-L-methionine-dependent methyltransferases"/>
    <property type="match status" value="1"/>
</dbReference>
<organism evidence="5 6">
    <name type="scientific">Argiope bruennichi</name>
    <name type="common">Wasp spider</name>
    <name type="synonym">Aranea bruennichi</name>
    <dbReference type="NCBI Taxonomy" id="94029"/>
    <lineage>
        <taxon>Eukaryota</taxon>
        <taxon>Metazoa</taxon>
        <taxon>Ecdysozoa</taxon>
        <taxon>Arthropoda</taxon>
        <taxon>Chelicerata</taxon>
        <taxon>Arachnida</taxon>
        <taxon>Araneae</taxon>
        <taxon>Araneomorphae</taxon>
        <taxon>Entelegynae</taxon>
        <taxon>Araneoidea</taxon>
        <taxon>Araneidae</taxon>
        <taxon>Argiope</taxon>
    </lineage>
</organism>
<keyword evidence="3" id="KW-0808">Transferase</keyword>
<keyword evidence="2 5" id="KW-0489">Methyltransferase</keyword>
<dbReference type="PANTHER" id="PTHR44942">
    <property type="entry name" value="METHYLTRANSF_11 DOMAIN-CONTAINING PROTEIN"/>
    <property type="match status" value="1"/>
</dbReference>
<evidence type="ECO:0000256" key="2">
    <source>
        <dbReference type="ARBA" id="ARBA00022603"/>
    </source>
</evidence>
<evidence type="ECO:0000313" key="6">
    <source>
        <dbReference type="Proteomes" id="UP000807504"/>
    </source>
</evidence>
<proteinExistence type="inferred from homology"/>
<feature type="domain" description="Methyltransferase type 11" evidence="4">
    <location>
        <begin position="459"/>
        <end position="551"/>
    </location>
</feature>
<dbReference type="PANTHER" id="PTHR44942:SF4">
    <property type="entry name" value="METHYLTRANSFERASE TYPE 11 DOMAIN-CONTAINING PROTEIN"/>
    <property type="match status" value="1"/>
</dbReference>
<evidence type="ECO:0000259" key="4">
    <source>
        <dbReference type="Pfam" id="PF08241"/>
    </source>
</evidence>
<dbReference type="GO" id="GO:0032259">
    <property type="term" value="P:methylation"/>
    <property type="evidence" value="ECO:0007669"/>
    <property type="project" value="UniProtKB-KW"/>
</dbReference>
<comment type="similarity">
    <text evidence="1">Belongs to the methyltransferase superfamily.</text>
</comment>
<name>A0A8T0FH80_ARGBR</name>
<dbReference type="EMBL" id="JABXBU010000012">
    <property type="protein sequence ID" value="KAF8789745.1"/>
    <property type="molecule type" value="Genomic_DNA"/>
</dbReference>
<evidence type="ECO:0000256" key="1">
    <source>
        <dbReference type="ARBA" id="ARBA00008361"/>
    </source>
</evidence>
<dbReference type="InterPro" id="IPR029063">
    <property type="entry name" value="SAM-dependent_MTases_sf"/>
</dbReference>
<dbReference type="AlphaFoldDB" id="A0A8T0FH80"/>
<reference evidence="5" key="2">
    <citation type="submission" date="2020-06" db="EMBL/GenBank/DDBJ databases">
        <authorList>
            <person name="Sheffer M."/>
        </authorList>
    </citation>
    <scope>NUCLEOTIDE SEQUENCE</scope>
</reference>